<dbReference type="InterPro" id="IPR023772">
    <property type="entry name" value="DNA-bd_HTH_TetR-type_CS"/>
</dbReference>
<evidence type="ECO:0000256" key="1">
    <source>
        <dbReference type="ARBA" id="ARBA00023125"/>
    </source>
</evidence>
<dbReference type="InterPro" id="IPR050109">
    <property type="entry name" value="HTH-type_TetR-like_transc_reg"/>
</dbReference>
<dbReference type="PROSITE" id="PS50977">
    <property type="entry name" value="HTH_TETR_2"/>
    <property type="match status" value="2"/>
</dbReference>
<protein>
    <recommendedName>
        <fullName evidence="4">HTH tetR-type domain-containing protein</fullName>
    </recommendedName>
</protein>
<feature type="domain" description="HTH tetR-type" evidence="4">
    <location>
        <begin position="211"/>
        <end position="271"/>
    </location>
</feature>
<feature type="region of interest" description="Disordered" evidence="3">
    <location>
        <begin position="281"/>
        <end position="330"/>
    </location>
</feature>
<dbReference type="SUPFAM" id="SSF46689">
    <property type="entry name" value="Homeodomain-like"/>
    <property type="match status" value="2"/>
</dbReference>
<dbReference type="InterPro" id="IPR009057">
    <property type="entry name" value="Homeodomain-like_sf"/>
</dbReference>
<evidence type="ECO:0000259" key="4">
    <source>
        <dbReference type="PROSITE" id="PS50977"/>
    </source>
</evidence>
<name>A0ABP5FGR3_9ACTN</name>
<feature type="domain" description="HTH tetR-type" evidence="4">
    <location>
        <begin position="12"/>
        <end position="72"/>
    </location>
</feature>
<dbReference type="PROSITE" id="PS01081">
    <property type="entry name" value="HTH_TETR_1"/>
    <property type="match status" value="2"/>
</dbReference>
<feature type="region of interest" description="Disordered" evidence="3">
    <location>
        <begin position="194"/>
        <end position="214"/>
    </location>
</feature>
<dbReference type="Proteomes" id="UP001500751">
    <property type="component" value="Unassembled WGS sequence"/>
</dbReference>
<accession>A0ABP5FGR3</accession>
<feature type="compositionally biased region" description="Gly residues" evidence="3">
    <location>
        <begin position="281"/>
        <end position="290"/>
    </location>
</feature>
<gene>
    <name evidence="5" type="ORF">GCM10009839_24310</name>
</gene>
<dbReference type="Pfam" id="PF00440">
    <property type="entry name" value="TetR_N"/>
    <property type="match status" value="2"/>
</dbReference>
<keyword evidence="1 2" id="KW-0238">DNA-binding</keyword>
<keyword evidence="6" id="KW-1185">Reference proteome</keyword>
<organism evidence="5 6">
    <name type="scientific">Catenulispora yoronensis</name>
    <dbReference type="NCBI Taxonomy" id="450799"/>
    <lineage>
        <taxon>Bacteria</taxon>
        <taxon>Bacillati</taxon>
        <taxon>Actinomycetota</taxon>
        <taxon>Actinomycetes</taxon>
        <taxon>Catenulisporales</taxon>
        <taxon>Catenulisporaceae</taxon>
        <taxon>Catenulispora</taxon>
    </lineage>
</organism>
<evidence type="ECO:0000256" key="2">
    <source>
        <dbReference type="PROSITE-ProRule" id="PRU00335"/>
    </source>
</evidence>
<reference evidence="6" key="1">
    <citation type="journal article" date="2019" name="Int. J. Syst. Evol. Microbiol.">
        <title>The Global Catalogue of Microorganisms (GCM) 10K type strain sequencing project: providing services to taxonomists for standard genome sequencing and annotation.</title>
        <authorList>
            <consortium name="The Broad Institute Genomics Platform"/>
            <consortium name="The Broad Institute Genome Sequencing Center for Infectious Disease"/>
            <person name="Wu L."/>
            <person name="Ma J."/>
        </authorList>
    </citation>
    <scope>NUCLEOTIDE SEQUENCE [LARGE SCALE GENOMIC DNA]</scope>
    <source>
        <strain evidence="6">JCM 16014</strain>
    </source>
</reference>
<evidence type="ECO:0000313" key="5">
    <source>
        <dbReference type="EMBL" id="GAA2025368.1"/>
    </source>
</evidence>
<dbReference type="InterPro" id="IPR001647">
    <property type="entry name" value="HTH_TetR"/>
</dbReference>
<dbReference type="PANTHER" id="PTHR30055:SF237">
    <property type="entry name" value="TRANSCRIPTIONAL REPRESSOR MCE3R"/>
    <property type="match status" value="1"/>
</dbReference>
<feature type="DNA-binding region" description="H-T-H motif" evidence="2">
    <location>
        <begin position="35"/>
        <end position="54"/>
    </location>
</feature>
<evidence type="ECO:0000313" key="6">
    <source>
        <dbReference type="Proteomes" id="UP001500751"/>
    </source>
</evidence>
<dbReference type="Gene3D" id="1.10.10.60">
    <property type="entry name" value="Homeodomain-like"/>
    <property type="match status" value="1"/>
</dbReference>
<sequence length="536" mass="55616">MTTRTGRSAPGTTRRAQLTAIAATLFARDGYHNVTVGDIAAAAGLSGPAIYRHFPGKQAILAEVVRSGFDEMARALAADLATTTDPADRLRTTYRDLASFVIRRPEFGVMWRREHRHLAPTDAADLAHRMTAASTATVTEILRLRPTLPAPDAELLSWAALSILGSISDHGVRLPRAAFEELLASMAMDAVSTEFDPDEANNRPQSPPISEGRREQILTAAARLFWDRGYHAVTLEEIGAAAGIAGPSIYSHFTGKTDLLQTITERIGDRLRLTLVAEGAEVGGGDGVGDSGVEPSRTAFANSDTSAAGAPEGSGLADGAGTDRSATAEAASTDNLQAGTAALTNSAPTASFAADAPGSALADSSGAAVPTAATGSALADSAAACLSAEANSADKTGGSAGSAGPALADSAALSSAAAQAALTTLVTRYIATVLASRDLVAAYFTEGHNLPDRDRAETRRFQRVYTAHWAGLLAAARPGMSAAEVRIRVLAAFAVVNDTVRTRRLIDRGGLPGRLRALMLAVLLTPVCRARDVNRR</sequence>
<feature type="DNA-binding region" description="H-T-H motif" evidence="2">
    <location>
        <begin position="234"/>
        <end position="253"/>
    </location>
</feature>
<dbReference type="RefSeq" id="WP_344665641.1">
    <property type="nucleotide sequence ID" value="NZ_BAAAQN010000011.1"/>
</dbReference>
<dbReference type="PANTHER" id="PTHR30055">
    <property type="entry name" value="HTH-TYPE TRANSCRIPTIONAL REGULATOR RUTR"/>
    <property type="match status" value="1"/>
</dbReference>
<comment type="caution">
    <text evidence="5">The sequence shown here is derived from an EMBL/GenBank/DDBJ whole genome shotgun (WGS) entry which is preliminary data.</text>
</comment>
<dbReference type="PRINTS" id="PR00455">
    <property type="entry name" value="HTHTETR"/>
</dbReference>
<proteinExistence type="predicted"/>
<dbReference type="Gene3D" id="1.10.357.10">
    <property type="entry name" value="Tetracycline Repressor, domain 2"/>
    <property type="match status" value="3"/>
</dbReference>
<evidence type="ECO:0000256" key="3">
    <source>
        <dbReference type="SAM" id="MobiDB-lite"/>
    </source>
</evidence>
<dbReference type="EMBL" id="BAAAQN010000011">
    <property type="protein sequence ID" value="GAA2025368.1"/>
    <property type="molecule type" value="Genomic_DNA"/>
</dbReference>